<dbReference type="InterPro" id="IPR051532">
    <property type="entry name" value="Ester_Hydrolysis_Enzymes"/>
</dbReference>
<dbReference type="InterPro" id="IPR013830">
    <property type="entry name" value="SGNH_hydro"/>
</dbReference>
<dbReference type="AlphaFoldDB" id="A0A1H8R0M6"/>
<dbReference type="STRING" id="872970.SAMN04488134_109108"/>
<dbReference type="Proteomes" id="UP000199300">
    <property type="component" value="Unassembled WGS sequence"/>
</dbReference>
<dbReference type="SUPFAM" id="SSF52266">
    <property type="entry name" value="SGNH hydrolase"/>
    <property type="match status" value="1"/>
</dbReference>
<evidence type="ECO:0000313" key="2">
    <source>
        <dbReference type="EMBL" id="SEO59841.1"/>
    </source>
</evidence>
<dbReference type="GO" id="GO:0004622">
    <property type="term" value="F:phosphatidylcholine lysophospholipase activity"/>
    <property type="evidence" value="ECO:0007669"/>
    <property type="project" value="TreeGrafter"/>
</dbReference>
<sequence>MERERYLFIGDSITEWGRFEDEEGLGNNYVRNIRDHLALEKPNQIPEIINRGIGGNRVTDLVARWQTDVIELAPNQLSISIGINDVWRQIDDSNIDQVMPEQFEELYRDLIKQTNEKLPNTRIILMEPTVIEEQRDSKGNQLLKPYVEIVNKLAKEFRLTIVPTHQAFIDYLSKVPDCPLTIDGVHMSSTGNALMAKTWLDTI</sequence>
<dbReference type="Gene3D" id="3.40.50.1110">
    <property type="entry name" value="SGNH hydrolase"/>
    <property type="match status" value="1"/>
</dbReference>
<dbReference type="PANTHER" id="PTHR30383">
    <property type="entry name" value="THIOESTERASE 1/PROTEASE 1/LYSOPHOSPHOLIPASE L1"/>
    <property type="match status" value="1"/>
</dbReference>
<name>A0A1H8R0M6_9BACI</name>
<dbReference type="CDD" id="cd01834">
    <property type="entry name" value="SGNH_hydrolase_like_2"/>
    <property type="match status" value="1"/>
</dbReference>
<accession>A0A1H8R0M6</accession>
<organism evidence="2 3">
    <name type="scientific">Amphibacillus marinus</name>
    <dbReference type="NCBI Taxonomy" id="872970"/>
    <lineage>
        <taxon>Bacteria</taxon>
        <taxon>Bacillati</taxon>
        <taxon>Bacillota</taxon>
        <taxon>Bacilli</taxon>
        <taxon>Bacillales</taxon>
        <taxon>Bacillaceae</taxon>
        <taxon>Amphibacillus</taxon>
    </lineage>
</organism>
<protein>
    <submittedName>
        <fullName evidence="2">Lysophospholipase L1</fullName>
    </submittedName>
</protein>
<dbReference type="RefSeq" id="WP_177178298.1">
    <property type="nucleotide sequence ID" value="NZ_FODJ01000009.1"/>
</dbReference>
<evidence type="ECO:0000259" key="1">
    <source>
        <dbReference type="Pfam" id="PF13472"/>
    </source>
</evidence>
<dbReference type="InterPro" id="IPR036514">
    <property type="entry name" value="SGNH_hydro_sf"/>
</dbReference>
<gene>
    <name evidence="2" type="ORF">SAMN04488134_109108</name>
</gene>
<reference evidence="2 3" key="1">
    <citation type="submission" date="2016-10" db="EMBL/GenBank/DDBJ databases">
        <authorList>
            <person name="de Groot N.N."/>
        </authorList>
    </citation>
    <scope>NUCLEOTIDE SEQUENCE [LARGE SCALE GENOMIC DNA]</scope>
    <source>
        <strain evidence="2 3">CGMCC 1.10434</strain>
    </source>
</reference>
<feature type="domain" description="SGNH hydrolase-type esterase" evidence="1">
    <location>
        <begin position="8"/>
        <end position="194"/>
    </location>
</feature>
<dbReference type="PANTHER" id="PTHR30383:SF5">
    <property type="entry name" value="SGNH HYDROLASE-TYPE ESTERASE DOMAIN-CONTAINING PROTEIN"/>
    <property type="match status" value="1"/>
</dbReference>
<keyword evidence="3" id="KW-1185">Reference proteome</keyword>
<evidence type="ECO:0000313" key="3">
    <source>
        <dbReference type="Proteomes" id="UP000199300"/>
    </source>
</evidence>
<dbReference type="EMBL" id="FODJ01000009">
    <property type="protein sequence ID" value="SEO59841.1"/>
    <property type="molecule type" value="Genomic_DNA"/>
</dbReference>
<proteinExistence type="predicted"/>
<dbReference type="Pfam" id="PF13472">
    <property type="entry name" value="Lipase_GDSL_2"/>
    <property type="match status" value="1"/>
</dbReference>